<dbReference type="RefSeq" id="WP_245880976.1">
    <property type="nucleotide sequence ID" value="NZ_CP028339.1"/>
</dbReference>
<dbReference type="Proteomes" id="UP000241885">
    <property type="component" value="Chromosome"/>
</dbReference>
<dbReference type="InterPro" id="IPR002104">
    <property type="entry name" value="Integrase_catalytic"/>
</dbReference>
<dbReference type="GO" id="GO:0015074">
    <property type="term" value="P:DNA integration"/>
    <property type="evidence" value="ECO:0007669"/>
    <property type="project" value="UniProtKB-KW"/>
</dbReference>
<feature type="coiled-coil region" evidence="5">
    <location>
        <begin position="93"/>
        <end position="120"/>
    </location>
</feature>
<dbReference type="PROSITE" id="PS51898">
    <property type="entry name" value="TYR_RECOMBINASE"/>
    <property type="match status" value="1"/>
</dbReference>
<evidence type="ECO:0000313" key="8">
    <source>
        <dbReference type="Proteomes" id="UP000241885"/>
    </source>
</evidence>
<accession>A0A2R4BJ60</accession>
<dbReference type="AlphaFoldDB" id="A0A2R4BJ60"/>
<evidence type="ECO:0000256" key="1">
    <source>
        <dbReference type="ARBA" id="ARBA00008857"/>
    </source>
</evidence>
<keyword evidence="8" id="KW-1185">Reference proteome</keyword>
<dbReference type="InterPro" id="IPR013762">
    <property type="entry name" value="Integrase-like_cat_sf"/>
</dbReference>
<name>A0A2R4BJ60_THAAR</name>
<dbReference type="Pfam" id="PF00589">
    <property type="entry name" value="Phage_integrase"/>
    <property type="match status" value="1"/>
</dbReference>
<organism evidence="7 8">
    <name type="scientific">Thauera aromatica K172</name>
    <dbReference type="NCBI Taxonomy" id="44139"/>
    <lineage>
        <taxon>Bacteria</taxon>
        <taxon>Pseudomonadati</taxon>
        <taxon>Pseudomonadota</taxon>
        <taxon>Betaproteobacteria</taxon>
        <taxon>Rhodocyclales</taxon>
        <taxon>Zoogloeaceae</taxon>
        <taxon>Thauera</taxon>
    </lineage>
</organism>
<dbReference type="GO" id="GO:0003677">
    <property type="term" value="F:DNA binding"/>
    <property type="evidence" value="ECO:0007669"/>
    <property type="project" value="UniProtKB-KW"/>
</dbReference>
<evidence type="ECO:0000256" key="2">
    <source>
        <dbReference type="ARBA" id="ARBA00022908"/>
    </source>
</evidence>
<evidence type="ECO:0000259" key="6">
    <source>
        <dbReference type="PROSITE" id="PS51898"/>
    </source>
</evidence>
<evidence type="ECO:0000256" key="3">
    <source>
        <dbReference type="ARBA" id="ARBA00023125"/>
    </source>
</evidence>
<dbReference type="InterPro" id="IPR038488">
    <property type="entry name" value="Integrase_DNA-bd_sf"/>
</dbReference>
<keyword evidence="5" id="KW-0175">Coiled coil</keyword>
<keyword evidence="4" id="KW-0233">DNA recombination</keyword>
<dbReference type="InterPro" id="IPR050808">
    <property type="entry name" value="Phage_Integrase"/>
</dbReference>
<proteinExistence type="inferred from homology"/>
<evidence type="ECO:0000256" key="4">
    <source>
        <dbReference type="ARBA" id="ARBA00023172"/>
    </source>
</evidence>
<dbReference type="Gene3D" id="1.10.443.10">
    <property type="entry name" value="Intergrase catalytic core"/>
    <property type="match status" value="1"/>
</dbReference>
<sequence>MATETRRIHLTLAKIEKLQPPAGQQAIYVFDDDPKCLAVRVTPAGAKSFVFTSKIGKVPLRITIGAVDTWFLDAARAEAKRLQVLIDQGIDPREQKRDRIAAEEAKRAAAEAAKAEADRQARYTLRALCDAYLSALERAGKGKSAAGARSLFKCHIDQDTASKPARAVTAHEVAALVRRVREAGKERAAGVLRSYLSAAFNAAKRAPFDSALPADLIAFGIEHNPVDAIPAIAVQRGDRTLSAAELRAYIGHLLRIGHETGPELSDMALLLALYAGGQRMAQLLRAKVSDYDPDTATLRLWDGKGKRTQPREHLLPLAPHAAGMVAALVERAKARETDRAKQEGRAPELAGLWLFSTHGRVAMNPETVSNRAAEICAGIGGEAFTVRDIRRTVETMLAGLGISKDTRAQLLSHGISGVQAAHYDRHAYTDEKRAALVVWEARLEAIVVVDQAPSNVVRLWKRVA</sequence>
<dbReference type="Gene3D" id="3.30.160.390">
    <property type="entry name" value="Integrase, DNA-binding domain"/>
    <property type="match status" value="1"/>
</dbReference>
<dbReference type="SUPFAM" id="SSF56349">
    <property type="entry name" value="DNA breaking-rejoining enzymes"/>
    <property type="match status" value="1"/>
</dbReference>
<dbReference type="InterPro" id="IPR010998">
    <property type="entry name" value="Integrase_recombinase_N"/>
</dbReference>
<comment type="similarity">
    <text evidence="1">Belongs to the 'phage' integrase family.</text>
</comment>
<evidence type="ECO:0000256" key="5">
    <source>
        <dbReference type="SAM" id="Coils"/>
    </source>
</evidence>
<dbReference type="GO" id="GO:0006310">
    <property type="term" value="P:DNA recombination"/>
    <property type="evidence" value="ECO:0007669"/>
    <property type="project" value="UniProtKB-KW"/>
</dbReference>
<dbReference type="InterPro" id="IPR025166">
    <property type="entry name" value="Integrase_DNA_bind_dom"/>
</dbReference>
<reference evidence="7 8" key="1">
    <citation type="submission" date="2018-03" db="EMBL/GenBank/DDBJ databases">
        <title>Complete genome sequence of Thauera aromatica, a model organism for studying aromatic compound degradation under denitrifying conditions.</title>
        <authorList>
            <person name="Lo H.-Y."/>
            <person name="Goris T."/>
            <person name="Boll M."/>
            <person name="Mueller J.A."/>
        </authorList>
    </citation>
    <scope>NUCLEOTIDE SEQUENCE [LARGE SCALE GENOMIC DNA]</scope>
    <source>
        <strain evidence="7 8">K172</strain>
    </source>
</reference>
<dbReference type="Pfam" id="PF13356">
    <property type="entry name" value="Arm-DNA-bind_3"/>
    <property type="match status" value="1"/>
</dbReference>
<dbReference type="EMBL" id="CP028339">
    <property type="protein sequence ID" value="AVR87366.1"/>
    <property type="molecule type" value="Genomic_DNA"/>
</dbReference>
<gene>
    <name evidence="7" type="ORF">Tharo_0416</name>
</gene>
<keyword evidence="2" id="KW-0229">DNA integration</keyword>
<dbReference type="PANTHER" id="PTHR30629">
    <property type="entry name" value="PROPHAGE INTEGRASE"/>
    <property type="match status" value="1"/>
</dbReference>
<dbReference type="PANTHER" id="PTHR30629:SF2">
    <property type="entry name" value="PROPHAGE INTEGRASE INTS-RELATED"/>
    <property type="match status" value="1"/>
</dbReference>
<evidence type="ECO:0000313" key="7">
    <source>
        <dbReference type="EMBL" id="AVR87366.1"/>
    </source>
</evidence>
<feature type="domain" description="Tyr recombinase" evidence="6">
    <location>
        <begin position="236"/>
        <end position="437"/>
    </location>
</feature>
<keyword evidence="3" id="KW-0238">DNA-binding</keyword>
<dbReference type="Gene3D" id="1.10.150.130">
    <property type="match status" value="1"/>
</dbReference>
<dbReference type="InterPro" id="IPR011010">
    <property type="entry name" value="DNA_brk_join_enz"/>
</dbReference>
<protein>
    <submittedName>
        <fullName evidence="7">Putative phage integrase</fullName>
    </submittedName>
</protein>
<dbReference type="KEGG" id="tak:Tharo_0416"/>